<reference evidence="2" key="1">
    <citation type="submission" date="2016-10" db="EMBL/GenBank/DDBJ databases">
        <authorList>
            <person name="Varghese N."/>
            <person name="Submissions S."/>
        </authorList>
    </citation>
    <scope>NUCLEOTIDE SEQUENCE [LARGE SCALE GENOMIC DNA]</scope>
    <source>
        <strain evidence="2">DSM 8987</strain>
    </source>
</reference>
<keyword evidence="2" id="KW-1185">Reference proteome</keyword>
<dbReference type="RefSeq" id="WP_092077641.1">
    <property type="nucleotide sequence ID" value="NZ_FNAQ01000005.1"/>
</dbReference>
<sequence>MKSYENVLGYMKYSGKLVDDGFLDARKAASALLGFDEALRHFVRQDFPDLDKYNYEIPVKIRKGSWEALIPENIGQWIMAGAGFAATAYASAAAAEMAKNDFKDASIKQAFVKAIKSVQWFIKICKHLGHSRHRKFEKVKFKDNNNKIGIPNEEMEYLFVPKEYLDAFSTCSSKILEELAIIIEKERQLTFGVSENGSFLEETISYKDKYIFYEEEQDEVLFPELTHGQYVQLEGDITRGNENANNLGFRYDGHILTIIPASGSIVRHKNALFLKCLVKGRVSRMDRAGYITEKRPKIIFTEVAPLEADNQDLFK</sequence>
<accession>A0A1G7B556</accession>
<evidence type="ECO:0000313" key="2">
    <source>
        <dbReference type="Proteomes" id="UP000243205"/>
    </source>
</evidence>
<dbReference type="STRING" id="57664.SAMN05661003_10570"/>
<evidence type="ECO:0000313" key="1">
    <source>
        <dbReference type="EMBL" id="SDE22219.1"/>
    </source>
</evidence>
<dbReference type="Proteomes" id="UP000243205">
    <property type="component" value="Unassembled WGS sequence"/>
</dbReference>
<protein>
    <submittedName>
        <fullName evidence="1">Uncharacterized protein</fullName>
    </submittedName>
</protein>
<dbReference type="EMBL" id="FNAQ01000005">
    <property type="protein sequence ID" value="SDE22219.1"/>
    <property type="molecule type" value="Genomic_DNA"/>
</dbReference>
<organism evidence="1 2">
    <name type="scientific">Desulfuromonas thiophila</name>
    <dbReference type="NCBI Taxonomy" id="57664"/>
    <lineage>
        <taxon>Bacteria</taxon>
        <taxon>Pseudomonadati</taxon>
        <taxon>Thermodesulfobacteriota</taxon>
        <taxon>Desulfuromonadia</taxon>
        <taxon>Desulfuromonadales</taxon>
        <taxon>Desulfuromonadaceae</taxon>
        <taxon>Desulfuromonas</taxon>
    </lineage>
</organism>
<gene>
    <name evidence="1" type="ORF">SAMN05661003_10570</name>
</gene>
<dbReference type="OrthoDB" id="892099at2"/>
<proteinExistence type="predicted"/>
<dbReference type="AlphaFoldDB" id="A0A1G7B556"/>
<name>A0A1G7B556_9BACT</name>